<dbReference type="AlphaFoldDB" id="A0AAV9HP40"/>
<gene>
    <name evidence="2" type="ORF">QBC42DRAFT_95511</name>
</gene>
<protein>
    <submittedName>
        <fullName evidence="2">Uncharacterized protein</fullName>
    </submittedName>
</protein>
<accession>A0AAV9HP40</accession>
<keyword evidence="1" id="KW-0732">Signal</keyword>
<evidence type="ECO:0000313" key="3">
    <source>
        <dbReference type="Proteomes" id="UP001321749"/>
    </source>
</evidence>
<evidence type="ECO:0000313" key="2">
    <source>
        <dbReference type="EMBL" id="KAK4461212.1"/>
    </source>
</evidence>
<keyword evidence="3" id="KW-1185">Reference proteome</keyword>
<reference evidence="2" key="1">
    <citation type="journal article" date="2023" name="Mol. Phylogenet. Evol.">
        <title>Genome-scale phylogeny and comparative genomics of the fungal order Sordariales.</title>
        <authorList>
            <person name="Hensen N."/>
            <person name="Bonometti L."/>
            <person name="Westerberg I."/>
            <person name="Brannstrom I.O."/>
            <person name="Guillou S."/>
            <person name="Cros-Aarteil S."/>
            <person name="Calhoun S."/>
            <person name="Haridas S."/>
            <person name="Kuo A."/>
            <person name="Mondo S."/>
            <person name="Pangilinan J."/>
            <person name="Riley R."/>
            <person name="LaButti K."/>
            <person name="Andreopoulos B."/>
            <person name="Lipzen A."/>
            <person name="Chen C."/>
            <person name="Yan M."/>
            <person name="Daum C."/>
            <person name="Ng V."/>
            <person name="Clum A."/>
            <person name="Steindorff A."/>
            <person name="Ohm R.A."/>
            <person name="Martin F."/>
            <person name="Silar P."/>
            <person name="Natvig D.O."/>
            <person name="Lalanne C."/>
            <person name="Gautier V."/>
            <person name="Ament-Velasquez S.L."/>
            <person name="Kruys A."/>
            <person name="Hutchinson M.I."/>
            <person name="Powell A.J."/>
            <person name="Barry K."/>
            <person name="Miller A.N."/>
            <person name="Grigoriev I.V."/>
            <person name="Debuchy R."/>
            <person name="Gladieux P."/>
            <person name="Hiltunen Thoren M."/>
            <person name="Johannesson H."/>
        </authorList>
    </citation>
    <scope>NUCLEOTIDE SEQUENCE</scope>
    <source>
        <strain evidence="2">PSN324</strain>
    </source>
</reference>
<feature type="chain" id="PRO_5043339551" evidence="1">
    <location>
        <begin position="18"/>
        <end position="76"/>
    </location>
</feature>
<comment type="caution">
    <text evidence="2">The sequence shown here is derived from an EMBL/GenBank/DDBJ whole genome shotgun (WGS) entry which is preliminary data.</text>
</comment>
<dbReference type="Proteomes" id="UP001321749">
    <property type="component" value="Unassembled WGS sequence"/>
</dbReference>
<reference evidence="2" key="2">
    <citation type="submission" date="2023-06" db="EMBL/GenBank/DDBJ databases">
        <authorList>
            <consortium name="Lawrence Berkeley National Laboratory"/>
            <person name="Mondo S.J."/>
            <person name="Hensen N."/>
            <person name="Bonometti L."/>
            <person name="Westerberg I."/>
            <person name="Brannstrom I.O."/>
            <person name="Guillou S."/>
            <person name="Cros-Aarteil S."/>
            <person name="Calhoun S."/>
            <person name="Haridas S."/>
            <person name="Kuo A."/>
            <person name="Pangilinan J."/>
            <person name="Riley R."/>
            <person name="Labutti K."/>
            <person name="Andreopoulos B."/>
            <person name="Lipzen A."/>
            <person name="Chen C."/>
            <person name="Yanf M."/>
            <person name="Daum C."/>
            <person name="Ng V."/>
            <person name="Clum A."/>
            <person name="Steindorff A."/>
            <person name="Ohm R."/>
            <person name="Martin F."/>
            <person name="Silar P."/>
            <person name="Natvig D."/>
            <person name="Lalanne C."/>
            <person name="Gautier V."/>
            <person name="Ament-Velasquez S.L."/>
            <person name="Kruys A."/>
            <person name="Hutchinson M.I."/>
            <person name="Powell A.J."/>
            <person name="Barry K."/>
            <person name="Miller A.N."/>
            <person name="Grigoriev I.V."/>
            <person name="Debuchy R."/>
            <person name="Gladieux P."/>
            <person name="Thoren M.H."/>
            <person name="Johannesson H."/>
        </authorList>
    </citation>
    <scope>NUCLEOTIDE SEQUENCE</scope>
    <source>
        <strain evidence="2">PSN324</strain>
    </source>
</reference>
<evidence type="ECO:0000256" key="1">
    <source>
        <dbReference type="SAM" id="SignalP"/>
    </source>
</evidence>
<proteinExistence type="predicted"/>
<feature type="signal peptide" evidence="1">
    <location>
        <begin position="1"/>
        <end position="17"/>
    </location>
</feature>
<name>A0AAV9HP40_9PEZI</name>
<sequence length="76" mass="8651">MSAWLLLVSLLTGSVYTIMTQRSRELKPSSCRTVYMIKTPIIHSIKQGIQSLRDPSIIYSYSGVKLSVSNEQEFRI</sequence>
<organism evidence="2 3">
    <name type="scientific">Cladorrhinum samala</name>
    <dbReference type="NCBI Taxonomy" id="585594"/>
    <lineage>
        <taxon>Eukaryota</taxon>
        <taxon>Fungi</taxon>
        <taxon>Dikarya</taxon>
        <taxon>Ascomycota</taxon>
        <taxon>Pezizomycotina</taxon>
        <taxon>Sordariomycetes</taxon>
        <taxon>Sordariomycetidae</taxon>
        <taxon>Sordariales</taxon>
        <taxon>Podosporaceae</taxon>
        <taxon>Cladorrhinum</taxon>
    </lineage>
</organism>
<dbReference type="EMBL" id="MU864995">
    <property type="protein sequence ID" value="KAK4461212.1"/>
    <property type="molecule type" value="Genomic_DNA"/>
</dbReference>